<dbReference type="InterPro" id="IPR014001">
    <property type="entry name" value="Helicase_ATP-bd"/>
</dbReference>
<organism evidence="18 19">
    <name type="scientific">Candidatus Allocopromorpha excrementigallinarum</name>
    <dbReference type="NCBI Taxonomy" id="2840742"/>
    <lineage>
        <taxon>Bacteria</taxon>
        <taxon>Bacillati</taxon>
        <taxon>Bacillota</taxon>
        <taxon>Clostridia</taxon>
        <taxon>Eubacteriales</taxon>
        <taxon>Eubacteriaceae</taxon>
        <taxon>Eubacteriaceae incertae sedis</taxon>
        <taxon>Candidatus Allocopromorpha</taxon>
    </lineage>
</organism>
<dbReference type="SMART" id="SM00487">
    <property type="entry name" value="DEXDc"/>
    <property type="match status" value="1"/>
</dbReference>
<dbReference type="InterPro" id="IPR045562">
    <property type="entry name" value="RecG_dom3_C"/>
</dbReference>
<dbReference type="CDD" id="cd04488">
    <property type="entry name" value="RecG_wedge_OBF"/>
    <property type="match status" value="1"/>
</dbReference>
<reference evidence="18" key="2">
    <citation type="journal article" date="2021" name="PeerJ">
        <title>Extensive microbial diversity within the chicken gut microbiome revealed by metagenomics and culture.</title>
        <authorList>
            <person name="Gilroy R."/>
            <person name="Ravi A."/>
            <person name="Getino M."/>
            <person name="Pursley I."/>
            <person name="Horton D.L."/>
            <person name="Alikhan N.F."/>
            <person name="Baker D."/>
            <person name="Gharbi K."/>
            <person name="Hall N."/>
            <person name="Watson M."/>
            <person name="Adriaenssens E.M."/>
            <person name="Foster-Nyarko E."/>
            <person name="Jarju S."/>
            <person name="Secka A."/>
            <person name="Antonio M."/>
            <person name="Oren A."/>
            <person name="Chaudhuri R.R."/>
            <person name="La Ragione R."/>
            <person name="Hildebrand F."/>
            <person name="Pallen M.J."/>
        </authorList>
    </citation>
    <scope>NUCLEOTIDE SEQUENCE</scope>
    <source>
        <strain evidence="18">ChiHcec3-6078</strain>
    </source>
</reference>
<dbReference type="PROSITE" id="PS51192">
    <property type="entry name" value="HELICASE_ATP_BIND_1"/>
    <property type="match status" value="1"/>
</dbReference>
<accession>A0A9D1I1F9</accession>
<dbReference type="Proteomes" id="UP000824090">
    <property type="component" value="Unassembled WGS sequence"/>
</dbReference>
<dbReference type="Gene3D" id="3.40.50.300">
    <property type="entry name" value="P-loop containing nucleotide triphosphate hydrolases"/>
    <property type="match status" value="2"/>
</dbReference>
<evidence type="ECO:0000256" key="14">
    <source>
        <dbReference type="ARBA" id="ARBA00048988"/>
    </source>
</evidence>
<evidence type="ECO:0000256" key="12">
    <source>
        <dbReference type="ARBA" id="ARBA00034617"/>
    </source>
</evidence>
<dbReference type="SUPFAM" id="SSF50249">
    <property type="entry name" value="Nucleic acid-binding proteins"/>
    <property type="match status" value="1"/>
</dbReference>
<dbReference type="EMBL" id="DVMP01000039">
    <property type="protein sequence ID" value="HIU25195.1"/>
    <property type="molecule type" value="Genomic_DNA"/>
</dbReference>
<dbReference type="GO" id="GO:0043138">
    <property type="term" value="F:3'-5' DNA helicase activity"/>
    <property type="evidence" value="ECO:0007669"/>
    <property type="project" value="UniProtKB-EC"/>
</dbReference>
<feature type="domain" description="Helicase C-terminal" evidence="17">
    <location>
        <begin position="449"/>
        <end position="608"/>
    </location>
</feature>
<feature type="domain" description="Helicase ATP-binding" evidence="16">
    <location>
        <begin position="269"/>
        <end position="430"/>
    </location>
</feature>
<evidence type="ECO:0000256" key="1">
    <source>
        <dbReference type="ARBA" id="ARBA00007504"/>
    </source>
</evidence>
<dbReference type="InterPro" id="IPR011545">
    <property type="entry name" value="DEAD/DEAH_box_helicase_dom"/>
</dbReference>
<evidence type="ECO:0000256" key="13">
    <source>
        <dbReference type="ARBA" id="ARBA00034808"/>
    </source>
</evidence>
<evidence type="ECO:0000256" key="4">
    <source>
        <dbReference type="ARBA" id="ARBA00022763"/>
    </source>
</evidence>
<dbReference type="GO" id="GO:0006281">
    <property type="term" value="P:DNA repair"/>
    <property type="evidence" value="ECO:0007669"/>
    <property type="project" value="UniProtKB-UniRule"/>
</dbReference>
<evidence type="ECO:0000256" key="11">
    <source>
        <dbReference type="ARBA" id="ARBA00023235"/>
    </source>
</evidence>
<evidence type="ECO:0000256" key="7">
    <source>
        <dbReference type="ARBA" id="ARBA00022840"/>
    </source>
</evidence>
<dbReference type="InterPro" id="IPR001650">
    <property type="entry name" value="Helicase_C-like"/>
</dbReference>
<evidence type="ECO:0000256" key="15">
    <source>
        <dbReference type="RuleBase" id="RU363016"/>
    </source>
</evidence>
<dbReference type="InterPro" id="IPR033454">
    <property type="entry name" value="RecG_wedge"/>
</dbReference>
<dbReference type="CDD" id="cd17992">
    <property type="entry name" value="DEXHc_RecG"/>
    <property type="match status" value="1"/>
</dbReference>
<keyword evidence="8" id="KW-0238">DNA-binding</keyword>
<dbReference type="PROSITE" id="PS51194">
    <property type="entry name" value="HELICASE_CTER"/>
    <property type="match status" value="1"/>
</dbReference>
<dbReference type="Pfam" id="PF00270">
    <property type="entry name" value="DEAD"/>
    <property type="match status" value="1"/>
</dbReference>
<evidence type="ECO:0000259" key="16">
    <source>
        <dbReference type="PROSITE" id="PS51192"/>
    </source>
</evidence>
<comment type="caution">
    <text evidence="18">The sequence shown here is derived from an EMBL/GenBank/DDBJ whole genome shotgun (WGS) entry which is preliminary data.</text>
</comment>
<evidence type="ECO:0000256" key="6">
    <source>
        <dbReference type="ARBA" id="ARBA00022806"/>
    </source>
</evidence>
<dbReference type="AlphaFoldDB" id="A0A9D1I1F9"/>
<dbReference type="EC" id="5.6.2.4" evidence="13 15"/>
<dbReference type="Pfam" id="PF19833">
    <property type="entry name" value="RecG_dom3_C"/>
    <property type="match status" value="1"/>
</dbReference>
<evidence type="ECO:0000313" key="18">
    <source>
        <dbReference type="EMBL" id="HIU25195.1"/>
    </source>
</evidence>
<dbReference type="InterPro" id="IPR027417">
    <property type="entry name" value="P-loop_NTPase"/>
</dbReference>
<dbReference type="SUPFAM" id="SSF52540">
    <property type="entry name" value="P-loop containing nucleoside triphosphate hydrolases"/>
    <property type="match status" value="2"/>
</dbReference>
<dbReference type="PANTHER" id="PTHR47964:SF1">
    <property type="entry name" value="ATP-DEPENDENT DNA HELICASE HOMOLOG RECG, CHLOROPLASTIC"/>
    <property type="match status" value="1"/>
</dbReference>
<evidence type="ECO:0000256" key="10">
    <source>
        <dbReference type="ARBA" id="ARBA00023204"/>
    </source>
</evidence>
<evidence type="ECO:0000256" key="2">
    <source>
        <dbReference type="ARBA" id="ARBA00017846"/>
    </source>
</evidence>
<dbReference type="GO" id="GO:0016787">
    <property type="term" value="F:hydrolase activity"/>
    <property type="evidence" value="ECO:0007669"/>
    <property type="project" value="UniProtKB-KW"/>
</dbReference>
<reference evidence="18" key="1">
    <citation type="submission" date="2020-10" db="EMBL/GenBank/DDBJ databases">
        <authorList>
            <person name="Gilroy R."/>
        </authorList>
    </citation>
    <scope>NUCLEOTIDE SEQUENCE</scope>
    <source>
        <strain evidence="18">ChiHcec3-6078</strain>
    </source>
</reference>
<comment type="catalytic activity">
    <reaction evidence="12 15">
        <text>Couples ATP hydrolysis with the unwinding of duplex DNA by translocating in the 3'-5' direction.</text>
        <dbReference type="EC" id="5.6.2.4"/>
    </reaction>
</comment>
<evidence type="ECO:0000256" key="3">
    <source>
        <dbReference type="ARBA" id="ARBA00022741"/>
    </source>
</evidence>
<keyword evidence="10 15" id="KW-0234">DNA repair</keyword>
<keyword evidence="6 15" id="KW-0347">Helicase</keyword>
<comment type="function">
    <text evidence="15">Plays a critical role in recombination and DNA repair. Helps process Holliday junction intermediates to mature products by catalyzing branch migration. Has replication fork regression activity, unwinds stalled or blocked replication forks to make a HJ that can be resolved. Has a DNA unwinding activity characteristic of a DNA helicase with 3'-5' polarity.</text>
</comment>
<evidence type="ECO:0000313" key="19">
    <source>
        <dbReference type="Proteomes" id="UP000824090"/>
    </source>
</evidence>
<dbReference type="Pfam" id="PF00271">
    <property type="entry name" value="Helicase_C"/>
    <property type="match status" value="1"/>
</dbReference>
<sequence>MGLKESVKSLKGIGEKKAAALERLGIFTVEDLLLFFPRNYEDRRNKASIREAVEGERTVIKGRIDTIMDDGYRRGGRQRLRLLISDGTGSLEVVFFNGKYLRRIFKRGDEYAFFGAVQSNFGKRQMVHPEFWKGDEEEEGILPVYPLTKGLSQREMRRWQKEAVSMASEAEEFLSEEIIRRNRLCGISYAIENIHFPGEKQRLLEARYRLIFDELLVMETGLEAVKKAGENKGKGIAFSRKADTEEYISSLAFPLTGAQRRCIEEISRDLEGEASMNRLLQGDVGSGKTAVAEAAIYKAVKSGFQAVMMAPTEILARQHFEGLKKAFEPFGMEVGFLSGSMKAAERRETLRGIKEGRIQVLTGTHAIIQPEVEFAALGLVITDEQHRFGVSQRIKLREKGENPNILVMTATPIPRTLAVVLYGDLDVSVIDELPAGRQKTVTRNLTPADRDKCYDFVKRQLEQGRQAYVVAPLIEESDSIEARSAQETAEELKKRFSGFNVALIHGAMKQSEKDEIMKSFYEGAADIMVATVVIEVGINVPNASVMVIENAERFGLAQLHQLRGRVGRGEYKSYCFLITEGSSQIALERGRIMESSGDGFFIAEEDMRLRGPGEIFGTRQHGLPDLRIADLARHMKILNRTAEEAGVIIQKDPQLSSDENRRLRERVVKLFGENISLDL</sequence>
<keyword evidence="3 15" id="KW-0547">Nucleotide-binding</keyword>
<keyword evidence="4 15" id="KW-0227">DNA damage</keyword>
<dbReference type="NCBIfam" id="NF008168">
    <property type="entry name" value="PRK10917.2-2"/>
    <property type="match status" value="1"/>
</dbReference>
<dbReference type="SMART" id="SM00490">
    <property type="entry name" value="HELICc"/>
    <property type="match status" value="1"/>
</dbReference>
<keyword evidence="5 15" id="KW-0378">Hydrolase</keyword>
<dbReference type="InterPro" id="IPR012340">
    <property type="entry name" value="NA-bd_OB-fold"/>
</dbReference>
<dbReference type="GO" id="GO:0006310">
    <property type="term" value="P:DNA recombination"/>
    <property type="evidence" value="ECO:0007669"/>
    <property type="project" value="UniProtKB-UniRule"/>
</dbReference>
<keyword evidence="11" id="KW-0413">Isomerase</keyword>
<dbReference type="Pfam" id="PF17191">
    <property type="entry name" value="RecG_wedge"/>
    <property type="match status" value="1"/>
</dbReference>
<evidence type="ECO:0000259" key="17">
    <source>
        <dbReference type="PROSITE" id="PS51194"/>
    </source>
</evidence>
<dbReference type="InterPro" id="IPR004609">
    <property type="entry name" value="ATP-dep_DNA_helicase_RecG"/>
</dbReference>
<dbReference type="GO" id="GO:0005524">
    <property type="term" value="F:ATP binding"/>
    <property type="evidence" value="ECO:0007669"/>
    <property type="project" value="UniProtKB-KW"/>
</dbReference>
<comment type="similarity">
    <text evidence="1 15">Belongs to the helicase family. RecG subfamily.</text>
</comment>
<evidence type="ECO:0000256" key="5">
    <source>
        <dbReference type="ARBA" id="ARBA00022801"/>
    </source>
</evidence>
<dbReference type="PANTHER" id="PTHR47964">
    <property type="entry name" value="ATP-DEPENDENT DNA HELICASE HOMOLOG RECG, CHLOROPLASTIC"/>
    <property type="match status" value="1"/>
</dbReference>
<dbReference type="NCBIfam" id="NF008165">
    <property type="entry name" value="PRK10917.1-3"/>
    <property type="match status" value="1"/>
</dbReference>
<gene>
    <name evidence="18" type="primary">recG</name>
    <name evidence="18" type="ORF">IAC50_01690</name>
</gene>
<dbReference type="InterPro" id="IPR047112">
    <property type="entry name" value="RecG/Mfd"/>
</dbReference>
<dbReference type="Gene3D" id="2.40.50.140">
    <property type="entry name" value="Nucleic acid-binding proteins"/>
    <property type="match status" value="1"/>
</dbReference>
<dbReference type="NCBIfam" id="TIGR00643">
    <property type="entry name" value="recG"/>
    <property type="match status" value="1"/>
</dbReference>
<dbReference type="GO" id="GO:0003677">
    <property type="term" value="F:DNA binding"/>
    <property type="evidence" value="ECO:0007669"/>
    <property type="project" value="UniProtKB-KW"/>
</dbReference>
<protein>
    <recommendedName>
        <fullName evidence="2 15">ATP-dependent DNA helicase RecG</fullName>
        <ecNumber evidence="13 15">5.6.2.4</ecNumber>
    </recommendedName>
</protein>
<keyword evidence="7 15" id="KW-0067">ATP-binding</keyword>
<evidence type="ECO:0000256" key="9">
    <source>
        <dbReference type="ARBA" id="ARBA00023172"/>
    </source>
</evidence>
<keyword evidence="9 15" id="KW-0233">DNA recombination</keyword>
<name>A0A9D1I1F9_9FIRM</name>
<proteinExistence type="inferred from homology"/>
<comment type="catalytic activity">
    <reaction evidence="14 15">
        <text>ATP + H2O = ADP + phosphate + H(+)</text>
        <dbReference type="Rhea" id="RHEA:13065"/>
        <dbReference type="ChEBI" id="CHEBI:15377"/>
        <dbReference type="ChEBI" id="CHEBI:15378"/>
        <dbReference type="ChEBI" id="CHEBI:30616"/>
        <dbReference type="ChEBI" id="CHEBI:43474"/>
        <dbReference type="ChEBI" id="CHEBI:456216"/>
        <dbReference type="EC" id="5.6.2.4"/>
    </reaction>
</comment>
<evidence type="ECO:0000256" key="8">
    <source>
        <dbReference type="ARBA" id="ARBA00023125"/>
    </source>
</evidence>